<dbReference type="OrthoDB" id="5504420at2"/>
<feature type="compositionally biased region" description="Gly residues" evidence="1">
    <location>
        <begin position="509"/>
        <end position="531"/>
    </location>
</feature>
<proteinExistence type="predicted"/>
<organism evidence="2 3">
    <name type="scientific">Corallococcus interemptor</name>
    <dbReference type="NCBI Taxonomy" id="2316720"/>
    <lineage>
        <taxon>Bacteria</taxon>
        <taxon>Pseudomonadati</taxon>
        <taxon>Myxococcota</taxon>
        <taxon>Myxococcia</taxon>
        <taxon>Myxococcales</taxon>
        <taxon>Cystobacterineae</taxon>
        <taxon>Myxococcaceae</taxon>
        <taxon>Corallococcus</taxon>
    </lineage>
</organism>
<dbReference type="Pfam" id="PF11617">
    <property type="entry name" value="Cu-binding_MopE"/>
    <property type="match status" value="1"/>
</dbReference>
<evidence type="ECO:0000313" key="2">
    <source>
        <dbReference type="EMBL" id="RKH59993.1"/>
    </source>
</evidence>
<feature type="compositionally biased region" description="Gly residues" evidence="1">
    <location>
        <begin position="669"/>
        <end position="678"/>
    </location>
</feature>
<reference evidence="3" key="1">
    <citation type="submission" date="2018-09" db="EMBL/GenBank/DDBJ databases">
        <authorList>
            <person name="Livingstone P.G."/>
            <person name="Whitworth D.E."/>
        </authorList>
    </citation>
    <scope>NUCLEOTIDE SEQUENCE [LARGE SCALE GENOMIC DNA]</scope>
    <source>
        <strain evidence="3">AB047A</strain>
    </source>
</reference>
<dbReference type="EMBL" id="RAWM01000157">
    <property type="protein sequence ID" value="RKH59993.1"/>
    <property type="molecule type" value="Genomic_DNA"/>
</dbReference>
<evidence type="ECO:0000256" key="1">
    <source>
        <dbReference type="SAM" id="MobiDB-lite"/>
    </source>
</evidence>
<feature type="region of interest" description="Disordered" evidence="1">
    <location>
        <begin position="509"/>
        <end position="538"/>
    </location>
</feature>
<comment type="caution">
    <text evidence="2">The sequence shown here is derived from an EMBL/GenBank/DDBJ whole genome shotgun (WGS) entry which is preliminary data.</text>
</comment>
<keyword evidence="3" id="KW-1185">Reference proteome</keyword>
<name>A0A3A8PUB6_9BACT</name>
<dbReference type="PROSITE" id="PS51257">
    <property type="entry name" value="PROKAR_LIPOPROTEIN"/>
    <property type="match status" value="1"/>
</dbReference>
<feature type="region of interest" description="Disordered" evidence="1">
    <location>
        <begin position="644"/>
        <end position="678"/>
    </location>
</feature>
<dbReference type="Proteomes" id="UP000282656">
    <property type="component" value="Unassembled WGS sequence"/>
</dbReference>
<dbReference type="AlphaFoldDB" id="A0A3A8PUB6"/>
<accession>A0A3A8PUB6</accession>
<dbReference type="InterPro" id="IPR021655">
    <property type="entry name" value="Put_metal-bd"/>
</dbReference>
<sequence>MRLTCLLVCVVLLSACRMKDPAEGVLRLTVEFPSYRPQCLRVEVGDGSSQVGTDLPSSQFKDPDAKKVQVAMVRKLAWGDQLNVKVTSFAAVSGNQCSGSVVETHEDRALDAPSGKSIDWTVTLQAVFRDDDGDGFVASGPGVELPDCDDSRADVYPGAPEKCDTAVDFDCDGKKACADSDCADKTCTDASDLCTVGKKCVGIGDAAQCGGGEPKCTQPTGQCQATVTCEASTGQCVEGAVAVGASCDPGNPCMTNGRCTADKQCVGDVKTCSLPSNPQCQETTGSCNPANGNCEYAPKPVTTSCEDGNVCHDPGFCDGNGTCIGKDTPCPPRECNSVAGCTRNSSCMYAPDPTRLNLPCSDDASGSPRVCRADGQCVAFPYTPANFNPNSIPGGEIGELRTTGAVVFDTDARTWTPDSAGPETSAFAIKTVSQTGGAPDILLIPVRTLALGGELRIVGSRPLILAVYGDATLSHDILASGRIVNGAPVPGTGGNQGCAASQGRAGTYSGGQGGGGGGAGGTTPGGNGGRGYNTTATRGDAGLQQASALTPLIGGCPGGNGGGTGNAAGGLGGAGGGALQISVARTLTLGKGLSVSGGGGLGGKANPSGPAAAGGGGGGSGGRVVLEAFQVTLTSAARITANGGGGGQGGGAGNGTANNGADGSSGSEFSGGGASGGAGSSVVGGDGGAGGASSSPYAGNFGATLLGASGGGGGGGGASGSIYLRSVQSCSLSTTAVISPPPTGGCTAL</sequence>
<feature type="compositionally biased region" description="Gly residues" evidence="1">
    <location>
        <begin position="644"/>
        <end position="654"/>
    </location>
</feature>
<feature type="compositionally biased region" description="Low complexity" evidence="1">
    <location>
        <begin position="655"/>
        <end position="668"/>
    </location>
</feature>
<gene>
    <name evidence="2" type="ORF">D7X96_34435</name>
</gene>
<protein>
    <submittedName>
        <fullName evidence="2">Uncharacterized protein</fullName>
    </submittedName>
</protein>
<evidence type="ECO:0000313" key="3">
    <source>
        <dbReference type="Proteomes" id="UP000282656"/>
    </source>
</evidence>